<dbReference type="InterPro" id="IPR038921">
    <property type="entry name" value="YOR389W-like"/>
</dbReference>
<name>A0A0C3Q2G3_9AGAM</name>
<evidence type="ECO:0000313" key="1">
    <source>
        <dbReference type="EMBL" id="KIO16981.1"/>
    </source>
</evidence>
<dbReference type="HOGENOM" id="CLU_017366_2_1_1"/>
<proteinExistence type="predicted"/>
<evidence type="ECO:0000313" key="2">
    <source>
        <dbReference type="Proteomes" id="UP000054248"/>
    </source>
</evidence>
<dbReference type="PANTHER" id="PTHR35204:SF1">
    <property type="entry name" value="ENTEROTOXIN"/>
    <property type="match status" value="1"/>
</dbReference>
<keyword evidence="2" id="KW-1185">Reference proteome</keyword>
<accession>A0A0C3Q2G3</accession>
<dbReference type="PANTHER" id="PTHR35204">
    <property type="entry name" value="YALI0A21131P"/>
    <property type="match status" value="1"/>
</dbReference>
<protein>
    <submittedName>
        <fullName evidence="1">Uncharacterized protein</fullName>
    </submittedName>
</protein>
<gene>
    <name evidence="1" type="ORF">M407DRAFT_229945</name>
</gene>
<organism evidence="1 2">
    <name type="scientific">Tulasnella calospora MUT 4182</name>
    <dbReference type="NCBI Taxonomy" id="1051891"/>
    <lineage>
        <taxon>Eukaryota</taxon>
        <taxon>Fungi</taxon>
        <taxon>Dikarya</taxon>
        <taxon>Basidiomycota</taxon>
        <taxon>Agaricomycotina</taxon>
        <taxon>Agaricomycetes</taxon>
        <taxon>Cantharellales</taxon>
        <taxon>Tulasnellaceae</taxon>
        <taxon>Tulasnella</taxon>
    </lineage>
</organism>
<dbReference type="AlphaFoldDB" id="A0A0C3Q2G3"/>
<dbReference type="EMBL" id="KN823449">
    <property type="protein sequence ID" value="KIO16981.1"/>
    <property type="molecule type" value="Genomic_DNA"/>
</dbReference>
<reference evidence="1 2" key="1">
    <citation type="submission" date="2014-04" db="EMBL/GenBank/DDBJ databases">
        <authorList>
            <consortium name="DOE Joint Genome Institute"/>
            <person name="Kuo A."/>
            <person name="Girlanda M."/>
            <person name="Perotto S."/>
            <person name="Kohler A."/>
            <person name="Nagy L.G."/>
            <person name="Floudas D."/>
            <person name="Copeland A."/>
            <person name="Barry K.W."/>
            <person name="Cichocki N."/>
            <person name="Veneault-Fourrey C."/>
            <person name="LaButti K."/>
            <person name="Lindquist E.A."/>
            <person name="Lipzen A."/>
            <person name="Lundell T."/>
            <person name="Morin E."/>
            <person name="Murat C."/>
            <person name="Sun H."/>
            <person name="Tunlid A."/>
            <person name="Henrissat B."/>
            <person name="Grigoriev I.V."/>
            <person name="Hibbett D.S."/>
            <person name="Martin F."/>
            <person name="Nordberg H.P."/>
            <person name="Cantor M.N."/>
            <person name="Hua S.X."/>
        </authorList>
    </citation>
    <scope>NUCLEOTIDE SEQUENCE [LARGE SCALE GENOMIC DNA]</scope>
    <source>
        <strain evidence="1 2">MUT 4182</strain>
    </source>
</reference>
<reference evidence="2" key="2">
    <citation type="submission" date="2015-01" db="EMBL/GenBank/DDBJ databases">
        <title>Evolutionary Origins and Diversification of the Mycorrhizal Mutualists.</title>
        <authorList>
            <consortium name="DOE Joint Genome Institute"/>
            <consortium name="Mycorrhizal Genomics Consortium"/>
            <person name="Kohler A."/>
            <person name="Kuo A."/>
            <person name="Nagy L.G."/>
            <person name="Floudas D."/>
            <person name="Copeland A."/>
            <person name="Barry K.W."/>
            <person name="Cichocki N."/>
            <person name="Veneault-Fourrey C."/>
            <person name="LaButti K."/>
            <person name="Lindquist E.A."/>
            <person name="Lipzen A."/>
            <person name="Lundell T."/>
            <person name="Morin E."/>
            <person name="Murat C."/>
            <person name="Riley R."/>
            <person name="Ohm R."/>
            <person name="Sun H."/>
            <person name="Tunlid A."/>
            <person name="Henrissat B."/>
            <person name="Grigoriev I.V."/>
            <person name="Hibbett D.S."/>
            <person name="Martin F."/>
        </authorList>
    </citation>
    <scope>NUCLEOTIDE SEQUENCE [LARGE SCALE GENOMIC DNA]</scope>
    <source>
        <strain evidence="2">MUT 4182</strain>
    </source>
</reference>
<dbReference type="Proteomes" id="UP000054248">
    <property type="component" value="Unassembled WGS sequence"/>
</dbReference>
<sequence>MRILSAFSTFSTALAVRSQTQVPLSTPGSVLSAETAREWSTPPSSYETGQWIFHAVSGHMRHWPSILYRNGHSIIPGTIAPGTLLYHGRPESSRPPPGPEWVSFDPEHSYLFGRSIYTYIVEEEPLKILYFDGSSASNMKTGTIDTQEILLHGEIQEGGWIDEYNRLKELCEWGREFGLQGFVRMEFDFEVMLCDFQRGVRHVSSLDLLPREDCLQPDCDDQPDGPWPEPPIPHGWKGSLSDVASVAFEAIQAGNWHNRAPGVNGLTLDYSGMVSFFDPKYTSLARARDGVDRKRWRVGNITTEDVKLFRSELQDVLTRGEKGSGVKWDAVVRSVVERYAGRLEFLSDWLGDDTNNSTYSIKYARRAVLTMLAPYLAVTSIPLDHKTNTTWLDPAIHYCSTTVTAHLPVHQFTLQEHRIGGAVETVMREFCRTVGSIWIDAFDAEELQDETERRHLLTKWKANVDGLMAWLGWTEWVKCKPACKQYEMCSLPQWPFDMRVMDPEPEISYTPKCMSRIEQDLGGPQ</sequence>
<dbReference type="OrthoDB" id="10261782at2759"/>
<dbReference type="STRING" id="1051891.A0A0C3Q2G3"/>